<feature type="domain" description="DUF3868" evidence="2">
    <location>
        <begin position="12"/>
        <end position="100"/>
    </location>
</feature>
<dbReference type="InterPro" id="IPR011990">
    <property type="entry name" value="TPR-like_helical_dom_sf"/>
</dbReference>
<dbReference type="Pfam" id="PF12984">
    <property type="entry name" value="DUF3868"/>
    <property type="match status" value="1"/>
</dbReference>
<dbReference type="Gene3D" id="1.25.40.10">
    <property type="entry name" value="Tetratricopeptide repeat domain"/>
    <property type="match status" value="1"/>
</dbReference>
<dbReference type="SUPFAM" id="SSF48452">
    <property type="entry name" value="TPR-like"/>
    <property type="match status" value="1"/>
</dbReference>
<dbReference type="RefSeq" id="WP_207154617.1">
    <property type="nucleotide sequence ID" value="NZ_AP024484.1"/>
</dbReference>
<dbReference type="Proteomes" id="UP001319045">
    <property type="component" value="Chromosome"/>
</dbReference>
<sequence length="489" mass="55353">MKLLQSAFFLLAFSGTVSAASAQTVYGGQIYVNSENFTRQGDLLRVRMKVSYDSSVVGSCEALTFTPVLKTDSAVSVLSSVVINGRDRERDAHRTEVLSEVRRNIPIVVKDSRAAKRYFVYDTTVPYKDWMQDCRMYVESEELNCQGRKGHVYEDLVLKNIYLHDMSNDNPDPNVHYYNLMDYVQFLQPQGSDIDKFHRSGEIQIFGNKALAKLSGSRFNHTVFNTIATDVKSELQRYGTSLVGLNINGFGAPIGNYRRNESEAMERSLDLKKYLMKQKLTNRNDLNVSWLAEDWDSISSLVAGSGMNLRDAVVDIIKNIDVVNGREREIENLGLGMPYAYMNRFIFPKVYRIKYTLTFRHDGFDSNSAMQHLGSNPATMTLGELYATAGFYKKGSREYNDILDLTARLFPDNPEANINAAGVALTRNDVTLAHKYLKRWETDPRAYCNMGLLYLSEGNRDKAEVYLKMAKAAGVVQADKALIELMKIK</sequence>
<keyword evidence="1" id="KW-0732">Signal</keyword>
<feature type="chain" id="PRO_5045945457" description="DUF3868 domain-containing protein" evidence="1">
    <location>
        <begin position="20"/>
        <end position="489"/>
    </location>
</feature>
<feature type="signal peptide" evidence="1">
    <location>
        <begin position="1"/>
        <end position="19"/>
    </location>
</feature>
<organism evidence="3 4">
    <name type="scientific">Prevotella herbatica</name>
    <dbReference type="NCBI Taxonomy" id="2801997"/>
    <lineage>
        <taxon>Bacteria</taxon>
        <taxon>Pseudomonadati</taxon>
        <taxon>Bacteroidota</taxon>
        <taxon>Bacteroidia</taxon>
        <taxon>Bacteroidales</taxon>
        <taxon>Prevotellaceae</taxon>
        <taxon>Prevotella</taxon>
    </lineage>
</organism>
<evidence type="ECO:0000256" key="1">
    <source>
        <dbReference type="SAM" id="SignalP"/>
    </source>
</evidence>
<evidence type="ECO:0000313" key="3">
    <source>
        <dbReference type="EMBL" id="BCS84442.1"/>
    </source>
</evidence>
<accession>A0ABM7NVB1</accession>
<gene>
    <name evidence="3" type="ORF">prwr041_03350</name>
</gene>
<protein>
    <recommendedName>
        <fullName evidence="2">DUF3868 domain-containing protein</fullName>
    </recommendedName>
</protein>
<evidence type="ECO:0000259" key="2">
    <source>
        <dbReference type="Pfam" id="PF12984"/>
    </source>
</evidence>
<keyword evidence="4" id="KW-1185">Reference proteome</keyword>
<proteinExistence type="predicted"/>
<reference evidence="3 4" key="1">
    <citation type="journal article" date="2022" name="Int. J. Syst. Evol. Microbiol.">
        <title>Prevotella herbatica sp. nov., a plant polysaccharide-decomposing anaerobic bacterium isolated from a methanogenic reactor.</title>
        <authorList>
            <person name="Uek A."/>
            <person name="Tonouchi A."/>
            <person name="Kaku N."/>
            <person name="Ueki K."/>
        </authorList>
    </citation>
    <scope>NUCLEOTIDE SEQUENCE [LARGE SCALE GENOMIC DNA]</scope>
    <source>
        <strain evidence="3 4">WR041</strain>
    </source>
</reference>
<evidence type="ECO:0000313" key="4">
    <source>
        <dbReference type="Proteomes" id="UP001319045"/>
    </source>
</evidence>
<name>A0ABM7NVB1_9BACT</name>
<dbReference type="EMBL" id="AP024484">
    <property type="protein sequence ID" value="BCS84442.1"/>
    <property type="molecule type" value="Genomic_DNA"/>
</dbReference>
<dbReference type="InterPro" id="IPR024480">
    <property type="entry name" value="DUF3868"/>
</dbReference>